<evidence type="ECO:0000259" key="2">
    <source>
        <dbReference type="Pfam" id="PF22967"/>
    </source>
</evidence>
<evidence type="ECO:0000259" key="3">
    <source>
        <dbReference type="Pfam" id="PF22969"/>
    </source>
</evidence>
<evidence type="ECO:0000313" key="4">
    <source>
        <dbReference type="Ensembl" id="ENSOMYP00000134293.1"/>
    </source>
</evidence>
<feature type="domain" description="NUP210 Ig-like" evidence="2">
    <location>
        <begin position="26"/>
        <end position="114"/>
    </location>
</feature>
<keyword evidence="1" id="KW-0732">Signal</keyword>
<organism evidence="4 5">
    <name type="scientific">Oncorhynchus mykiss</name>
    <name type="common">Rainbow trout</name>
    <name type="synonym">Salmo gairdneri</name>
    <dbReference type="NCBI Taxonomy" id="8022"/>
    <lineage>
        <taxon>Eukaryota</taxon>
        <taxon>Metazoa</taxon>
        <taxon>Chordata</taxon>
        <taxon>Craniata</taxon>
        <taxon>Vertebrata</taxon>
        <taxon>Euteleostomi</taxon>
        <taxon>Actinopterygii</taxon>
        <taxon>Neopterygii</taxon>
        <taxon>Teleostei</taxon>
        <taxon>Protacanthopterygii</taxon>
        <taxon>Salmoniformes</taxon>
        <taxon>Salmonidae</taxon>
        <taxon>Salmoninae</taxon>
        <taxon>Oncorhynchus</taxon>
    </lineage>
</organism>
<dbReference type="GO" id="GO:0005643">
    <property type="term" value="C:nuclear pore"/>
    <property type="evidence" value="ECO:0007669"/>
    <property type="project" value="TreeGrafter"/>
</dbReference>
<dbReference type="GeneTree" id="ENSGT00390000009491"/>
<dbReference type="Ensembl" id="ENSOMYT00000141505.1">
    <property type="protein sequence ID" value="ENSOMYP00000134293.1"/>
    <property type="gene ID" value="ENSOMYG00000050041.1"/>
</dbReference>
<proteinExistence type="predicted"/>
<dbReference type="InterPro" id="IPR055096">
    <property type="entry name" value="Ig_NUP210_1st"/>
</dbReference>
<evidence type="ECO:0000313" key="5">
    <source>
        <dbReference type="Proteomes" id="UP000694395"/>
    </source>
</evidence>
<dbReference type="Pfam" id="PF22969">
    <property type="entry name" value="Ig_NUP210_2nd"/>
    <property type="match status" value="1"/>
</dbReference>
<feature type="domain" description="NUP210 Ig-like" evidence="3">
    <location>
        <begin position="123"/>
        <end position="226"/>
    </location>
</feature>
<feature type="chain" id="PRO_5035421662" evidence="1">
    <location>
        <begin position="26"/>
        <end position="271"/>
    </location>
</feature>
<dbReference type="PANTHER" id="PTHR23019">
    <property type="entry name" value="NUCLEAR PORE MEMBRANE GLYCOPROTEIN GP210-RELATED"/>
    <property type="match status" value="1"/>
</dbReference>
<sequence>MAVLNSKVLCKLLIFSVTIIALSQSTRLNVPKLLLPRSNHNHVNFTLTAEKGFVVWPLSPSIPPSILHPSACSQHVLVSARPQSAPLDTNRGASIIRGQDSVTGHTLRCDVIVDQIKQIQVVTTTRQLFTEDPPLVLSVMALDSGGNTFSSLAGLQFEWRLVKDSETAEIVRFVRFSEAGYSPPHHILSLEEAGQKGDSVLLEGVRSGVVRVTACLSHPDYKWVEPASVSLTVTDRLYLSPSHDAYLLLGSTLSFRVWKSVHDTETGESLM</sequence>
<dbReference type="PANTHER" id="PTHR23019:SF0">
    <property type="entry name" value="NUCLEAR PORE MEMBRANE GLYCOPROTEIN 210"/>
    <property type="match status" value="1"/>
</dbReference>
<reference evidence="4" key="1">
    <citation type="submission" date="2020-07" db="EMBL/GenBank/DDBJ databases">
        <title>A long reads based de novo assembly of the rainbow trout Arlee double haploid line genome.</title>
        <authorList>
            <person name="Gao G."/>
            <person name="Palti Y."/>
        </authorList>
    </citation>
    <scope>NUCLEOTIDE SEQUENCE [LARGE SCALE GENOMIC DNA]</scope>
</reference>
<reference evidence="4" key="2">
    <citation type="submission" date="2025-08" db="UniProtKB">
        <authorList>
            <consortium name="Ensembl"/>
        </authorList>
    </citation>
    <scope>IDENTIFICATION</scope>
</reference>
<accession>A0A8K9XKT0</accession>
<feature type="signal peptide" evidence="1">
    <location>
        <begin position="1"/>
        <end position="25"/>
    </location>
</feature>
<reference evidence="4" key="3">
    <citation type="submission" date="2025-09" db="UniProtKB">
        <authorList>
            <consortium name="Ensembl"/>
        </authorList>
    </citation>
    <scope>IDENTIFICATION</scope>
</reference>
<dbReference type="InterPro" id="IPR055097">
    <property type="entry name" value="Ig_NUP210_2nd"/>
</dbReference>
<dbReference type="Pfam" id="PF22967">
    <property type="entry name" value="Ig_NUP210_1st"/>
    <property type="match status" value="1"/>
</dbReference>
<keyword evidence="5" id="KW-1185">Reference proteome</keyword>
<dbReference type="AlphaFoldDB" id="A0A8K9XKT0"/>
<dbReference type="Proteomes" id="UP000694395">
    <property type="component" value="Chromosome 3"/>
</dbReference>
<dbReference type="InterPro" id="IPR045197">
    <property type="entry name" value="NUP210-like"/>
</dbReference>
<protein>
    <submittedName>
        <fullName evidence="4">Uncharacterized protein</fullName>
    </submittedName>
</protein>
<evidence type="ECO:0000256" key="1">
    <source>
        <dbReference type="SAM" id="SignalP"/>
    </source>
</evidence>
<name>A0A8K9XKT0_ONCMY</name>